<keyword evidence="1" id="KW-0521">NADP</keyword>
<sequence>MRIAVLGGTGLIGSRVVARLKVQGHEARALSLSTGVNVLTGEGLGAALADAEVVVNLTNSPTFDEASAEFFRTSMAKVLEASRAAGVGHVVVLSIVGADKVPELDYYRAKVLQEDLLKADGLPYSVVRATQFMEFVDAVLSWTTDGDTVRLPSTPLQPVAAADVADAVADVAMGAPLDGTLNVAGPEVFPLDELGSITLAAEGGAGHVVTDDTAGMFAVPKGDVLTAPEGARIAPTHYRDWMAARADRADRADEAPGR</sequence>
<dbReference type="InterPro" id="IPR016040">
    <property type="entry name" value="NAD(P)-bd_dom"/>
</dbReference>
<evidence type="ECO:0000313" key="4">
    <source>
        <dbReference type="Proteomes" id="UP000325849"/>
    </source>
</evidence>
<keyword evidence="4" id="KW-1185">Reference proteome</keyword>
<dbReference type="EMBL" id="VJZD01000029">
    <property type="protein sequence ID" value="MPY31653.1"/>
    <property type="molecule type" value="Genomic_DNA"/>
</dbReference>
<feature type="domain" description="NAD(P)-binding" evidence="2">
    <location>
        <begin position="7"/>
        <end position="171"/>
    </location>
</feature>
<dbReference type="SUPFAM" id="SSF51735">
    <property type="entry name" value="NAD(P)-binding Rossmann-fold domains"/>
    <property type="match status" value="1"/>
</dbReference>
<dbReference type="PANTHER" id="PTHR42748">
    <property type="entry name" value="NITROGEN METABOLITE REPRESSION PROTEIN NMRA FAMILY MEMBER"/>
    <property type="match status" value="1"/>
</dbReference>
<dbReference type="Gene3D" id="3.40.50.720">
    <property type="entry name" value="NAD(P)-binding Rossmann-like Domain"/>
    <property type="match status" value="1"/>
</dbReference>
<evidence type="ECO:0000256" key="1">
    <source>
        <dbReference type="ARBA" id="ARBA00022857"/>
    </source>
</evidence>
<dbReference type="InterPro" id="IPR036291">
    <property type="entry name" value="NAD(P)-bd_dom_sf"/>
</dbReference>
<evidence type="ECO:0000259" key="2">
    <source>
        <dbReference type="Pfam" id="PF13460"/>
    </source>
</evidence>
<accession>A0A5N8V8V2</accession>
<organism evidence="3 4">
    <name type="scientific">Streptomyces adustus</name>
    <dbReference type="NCBI Taxonomy" id="1609272"/>
    <lineage>
        <taxon>Bacteria</taxon>
        <taxon>Bacillati</taxon>
        <taxon>Actinomycetota</taxon>
        <taxon>Actinomycetes</taxon>
        <taxon>Kitasatosporales</taxon>
        <taxon>Streptomycetaceae</taxon>
        <taxon>Streptomyces</taxon>
    </lineage>
</organism>
<comment type="caution">
    <text evidence="3">The sequence shown here is derived from an EMBL/GenBank/DDBJ whole genome shotgun (WGS) entry which is preliminary data.</text>
</comment>
<reference evidence="3 4" key="1">
    <citation type="submission" date="2019-07" db="EMBL/GenBank/DDBJ databases">
        <title>New species of Amycolatopsis and Streptomyces.</title>
        <authorList>
            <person name="Duangmal K."/>
            <person name="Teo W.F.A."/>
            <person name="Lipun K."/>
        </authorList>
    </citation>
    <scope>NUCLEOTIDE SEQUENCE [LARGE SCALE GENOMIC DNA]</scope>
    <source>
        <strain evidence="3 4">NBRC 109810</strain>
    </source>
</reference>
<dbReference type="InterPro" id="IPR051164">
    <property type="entry name" value="NmrA-like_oxidored"/>
</dbReference>
<protein>
    <submittedName>
        <fullName evidence="3">NAD-dependent epimerase/dehydratase family protein</fullName>
    </submittedName>
</protein>
<dbReference type="RefSeq" id="WP_152886437.1">
    <property type="nucleotide sequence ID" value="NZ_VJZD01000029.1"/>
</dbReference>
<dbReference type="PANTHER" id="PTHR42748:SF3">
    <property type="entry name" value="BLL4366 PROTEIN"/>
    <property type="match status" value="1"/>
</dbReference>
<dbReference type="OrthoDB" id="9771302at2"/>
<evidence type="ECO:0000313" key="3">
    <source>
        <dbReference type="EMBL" id="MPY31653.1"/>
    </source>
</evidence>
<name>A0A5N8V8V2_9ACTN</name>
<dbReference type="AlphaFoldDB" id="A0A5N8V8V2"/>
<proteinExistence type="predicted"/>
<dbReference type="Pfam" id="PF13460">
    <property type="entry name" value="NAD_binding_10"/>
    <property type="match status" value="1"/>
</dbReference>
<dbReference type="Proteomes" id="UP000325849">
    <property type="component" value="Unassembled WGS sequence"/>
</dbReference>
<gene>
    <name evidence="3" type="ORF">FNH09_10270</name>
</gene>